<dbReference type="GO" id="GO:0031411">
    <property type="term" value="C:gas vesicle"/>
    <property type="evidence" value="ECO:0007669"/>
    <property type="project" value="UniProtKB-SubCell"/>
</dbReference>
<dbReference type="PANTHER" id="PTHR40137">
    <property type="entry name" value="PROTEIN GVPK 1"/>
    <property type="match status" value="1"/>
</dbReference>
<dbReference type="GO" id="GO:0031412">
    <property type="term" value="P:gas vesicle organization"/>
    <property type="evidence" value="ECO:0007669"/>
    <property type="project" value="InterPro"/>
</dbReference>
<evidence type="ECO:0000313" key="7">
    <source>
        <dbReference type="Proteomes" id="UP000243250"/>
    </source>
</evidence>
<dbReference type="Proteomes" id="UP000243250">
    <property type="component" value="Unassembled WGS sequence"/>
</dbReference>
<evidence type="ECO:0000256" key="4">
    <source>
        <dbReference type="SAM" id="Coils"/>
    </source>
</evidence>
<dbReference type="EMBL" id="FOYS01000002">
    <property type="protein sequence ID" value="SFR45793.1"/>
    <property type="molecule type" value="Genomic_DNA"/>
</dbReference>
<organism evidence="6 7">
    <name type="scientific">Halogeometricum limi</name>
    <dbReference type="NCBI Taxonomy" id="555875"/>
    <lineage>
        <taxon>Archaea</taxon>
        <taxon>Methanobacteriati</taxon>
        <taxon>Methanobacteriota</taxon>
        <taxon>Stenosarchaea group</taxon>
        <taxon>Halobacteria</taxon>
        <taxon>Halobacteriales</taxon>
        <taxon>Haloferacaceae</taxon>
        <taxon>Halogeometricum</taxon>
    </lineage>
</organism>
<dbReference type="RefSeq" id="WP_089878766.1">
    <property type="nucleotide sequence ID" value="NZ_FOYS01000002.1"/>
</dbReference>
<feature type="region of interest" description="Disordered" evidence="5">
    <location>
        <begin position="88"/>
        <end position="115"/>
    </location>
</feature>
<keyword evidence="4" id="KW-0175">Coiled coil</keyword>
<sequence>MTTVEVGDEGASGLTAVVVAVVEILLDALEREAIRRMESGTLTDEEIDRLGRHLATLEADLERMKEEQEVDEEVDRLRGDLDSLVTDALHQVDTDGRPRTTGRTGPSANAGGTDE</sequence>
<dbReference type="STRING" id="555875.SAMN04488124_1543"/>
<evidence type="ECO:0000256" key="2">
    <source>
        <dbReference type="ARBA" id="ARBA00035108"/>
    </source>
</evidence>
<dbReference type="AlphaFoldDB" id="A0A1I6GU45"/>
<name>A0A1I6GU45_9EURY</name>
<evidence type="ECO:0000256" key="1">
    <source>
        <dbReference type="ARBA" id="ARBA00022987"/>
    </source>
</evidence>
<dbReference type="OrthoDB" id="306492at2157"/>
<comment type="subcellular location">
    <subcellularLocation>
        <location evidence="2">Gas vesicle</location>
    </subcellularLocation>
</comment>
<evidence type="ECO:0000256" key="3">
    <source>
        <dbReference type="ARBA" id="ARBA00035659"/>
    </source>
</evidence>
<evidence type="ECO:0000256" key="5">
    <source>
        <dbReference type="SAM" id="MobiDB-lite"/>
    </source>
</evidence>
<reference evidence="7" key="1">
    <citation type="submission" date="2016-10" db="EMBL/GenBank/DDBJ databases">
        <authorList>
            <person name="Varghese N."/>
            <person name="Submissions S."/>
        </authorList>
    </citation>
    <scope>NUCLEOTIDE SEQUENCE [LARGE SCALE GENOMIC DNA]</scope>
    <source>
        <strain evidence="7">CGMCC 1.8711</strain>
    </source>
</reference>
<feature type="coiled-coil region" evidence="4">
    <location>
        <begin position="47"/>
        <end position="74"/>
    </location>
</feature>
<keyword evidence="1" id="KW-0304">Gas vesicle</keyword>
<dbReference type="Pfam" id="PF05121">
    <property type="entry name" value="GvpK"/>
    <property type="match status" value="1"/>
</dbReference>
<evidence type="ECO:0000313" key="6">
    <source>
        <dbReference type="EMBL" id="SFR45793.1"/>
    </source>
</evidence>
<protein>
    <submittedName>
        <fullName evidence="6">Gas vesicle protein K</fullName>
    </submittedName>
</protein>
<dbReference type="PANTHER" id="PTHR40137:SF2">
    <property type="entry name" value="PROTEIN GVPK 1"/>
    <property type="match status" value="1"/>
</dbReference>
<dbReference type="InterPro" id="IPR007805">
    <property type="entry name" value="GvpK"/>
</dbReference>
<comment type="similarity">
    <text evidence="3">Belongs to the gas vesicle GvpK family.</text>
</comment>
<keyword evidence="7" id="KW-1185">Reference proteome</keyword>
<gene>
    <name evidence="6" type="ORF">SAMN04488124_1543</name>
</gene>
<accession>A0A1I6GU45</accession>
<proteinExistence type="inferred from homology"/>